<keyword evidence="9" id="KW-0175">Coiled coil</keyword>
<comment type="subcellular location">
    <subcellularLocation>
        <location evidence="2">Cell membrane</location>
        <topology evidence="2">Multi-pass membrane protein</topology>
    </subcellularLocation>
</comment>
<dbReference type="CDD" id="cd12914">
    <property type="entry name" value="PDC1_DGC_like"/>
    <property type="match status" value="1"/>
</dbReference>
<evidence type="ECO:0000259" key="11">
    <source>
        <dbReference type="PROSITE" id="PS50885"/>
    </source>
</evidence>
<feature type="domain" description="HAMP" evidence="11">
    <location>
        <begin position="327"/>
        <end position="380"/>
    </location>
</feature>
<dbReference type="CDD" id="cd18774">
    <property type="entry name" value="PDC2_HK_sensor"/>
    <property type="match status" value="1"/>
</dbReference>
<feature type="transmembrane region" description="Helical" evidence="10">
    <location>
        <begin position="16"/>
        <end position="37"/>
    </location>
</feature>
<evidence type="ECO:0000313" key="13">
    <source>
        <dbReference type="EMBL" id="RUO79945.1"/>
    </source>
</evidence>
<dbReference type="InterPro" id="IPR043128">
    <property type="entry name" value="Rev_trsase/Diguanyl_cyclase"/>
</dbReference>
<comment type="cofactor">
    <cofactor evidence="1">
        <name>Mg(2+)</name>
        <dbReference type="ChEBI" id="CHEBI:18420"/>
    </cofactor>
</comment>
<dbReference type="Pfam" id="PF00990">
    <property type="entry name" value="GGDEF"/>
    <property type="match status" value="1"/>
</dbReference>
<evidence type="ECO:0000256" key="5">
    <source>
        <dbReference type="ARBA" id="ARBA00022692"/>
    </source>
</evidence>
<dbReference type="PROSITE" id="PS50887">
    <property type="entry name" value="GGDEF"/>
    <property type="match status" value="1"/>
</dbReference>
<dbReference type="Gene3D" id="3.30.450.20">
    <property type="entry name" value="PAS domain"/>
    <property type="match status" value="1"/>
</dbReference>
<dbReference type="EC" id="2.7.7.65" evidence="3"/>
<dbReference type="Pfam" id="PF02743">
    <property type="entry name" value="dCache_1"/>
    <property type="match status" value="1"/>
</dbReference>
<evidence type="ECO:0000256" key="1">
    <source>
        <dbReference type="ARBA" id="ARBA00001946"/>
    </source>
</evidence>
<keyword evidence="7 10" id="KW-0472">Membrane</keyword>
<dbReference type="AlphaFoldDB" id="A0A432ZPT9"/>
<dbReference type="InterPro" id="IPR003660">
    <property type="entry name" value="HAMP_dom"/>
</dbReference>
<dbReference type="InterPro" id="IPR033479">
    <property type="entry name" value="dCache_1"/>
</dbReference>
<feature type="domain" description="GGDEF" evidence="12">
    <location>
        <begin position="462"/>
        <end position="593"/>
    </location>
</feature>
<evidence type="ECO:0000256" key="6">
    <source>
        <dbReference type="ARBA" id="ARBA00022989"/>
    </source>
</evidence>
<evidence type="ECO:0000256" key="7">
    <source>
        <dbReference type="ARBA" id="ARBA00023136"/>
    </source>
</evidence>
<evidence type="ECO:0000256" key="2">
    <source>
        <dbReference type="ARBA" id="ARBA00004651"/>
    </source>
</evidence>
<dbReference type="PANTHER" id="PTHR45138:SF9">
    <property type="entry name" value="DIGUANYLATE CYCLASE DGCM-RELATED"/>
    <property type="match status" value="1"/>
</dbReference>
<dbReference type="Gene3D" id="6.10.340.10">
    <property type="match status" value="1"/>
</dbReference>
<evidence type="ECO:0000256" key="9">
    <source>
        <dbReference type="SAM" id="Coils"/>
    </source>
</evidence>
<dbReference type="Proteomes" id="UP000287996">
    <property type="component" value="Unassembled WGS sequence"/>
</dbReference>
<organism evidence="13 14">
    <name type="scientific">Idiomarina tyrosinivorans</name>
    <dbReference type="NCBI Taxonomy" id="1445662"/>
    <lineage>
        <taxon>Bacteria</taxon>
        <taxon>Pseudomonadati</taxon>
        <taxon>Pseudomonadota</taxon>
        <taxon>Gammaproteobacteria</taxon>
        <taxon>Alteromonadales</taxon>
        <taxon>Idiomarinaceae</taxon>
        <taxon>Idiomarina</taxon>
    </lineage>
</organism>
<dbReference type="EMBL" id="PIQH01000007">
    <property type="protein sequence ID" value="RUO79945.1"/>
    <property type="molecule type" value="Genomic_DNA"/>
</dbReference>
<protein>
    <recommendedName>
        <fullName evidence="3">diguanylate cyclase</fullName>
        <ecNumber evidence="3">2.7.7.65</ecNumber>
    </recommendedName>
</protein>
<evidence type="ECO:0000256" key="10">
    <source>
        <dbReference type="SAM" id="Phobius"/>
    </source>
</evidence>
<keyword evidence="14" id="KW-1185">Reference proteome</keyword>
<dbReference type="PANTHER" id="PTHR45138">
    <property type="entry name" value="REGULATORY COMPONENTS OF SENSORY TRANSDUCTION SYSTEM"/>
    <property type="match status" value="1"/>
</dbReference>
<reference evidence="13 14" key="1">
    <citation type="journal article" date="2011" name="Front. Microbiol.">
        <title>Genomic signatures of strain selection and enhancement in Bacillus atrophaeus var. globigii, a historical biowarfare simulant.</title>
        <authorList>
            <person name="Gibbons H.S."/>
            <person name="Broomall S.M."/>
            <person name="McNew L.A."/>
            <person name="Daligault H."/>
            <person name="Chapman C."/>
            <person name="Bruce D."/>
            <person name="Karavis M."/>
            <person name="Krepps M."/>
            <person name="McGregor P.A."/>
            <person name="Hong C."/>
            <person name="Park K.H."/>
            <person name="Akmal A."/>
            <person name="Feldman A."/>
            <person name="Lin J.S."/>
            <person name="Chang W.E."/>
            <person name="Higgs B.W."/>
            <person name="Demirev P."/>
            <person name="Lindquist J."/>
            <person name="Liem A."/>
            <person name="Fochler E."/>
            <person name="Read T.D."/>
            <person name="Tapia R."/>
            <person name="Johnson S."/>
            <person name="Bishop-Lilly K.A."/>
            <person name="Detter C."/>
            <person name="Han C."/>
            <person name="Sozhamannan S."/>
            <person name="Rosenzweig C.N."/>
            <person name="Skowronski E.W."/>
        </authorList>
    </citation>
    <scope>NUCLEOTIDE SEQUENCE [LARGE SCALE GENOMIC DNA]</scope>
    <source>
        <strain evidence="13 14">CC-PW-9</strain>
    </source>
</reference>
<evidence type="ECO:0000256" key="3">
    <source>
        <dbReference type="ARBA" id="ARBA00012528"/>
    </source>
</evidence>
<evidence type="ECO:0000256" key="4">
    <source>
        <dbReference type="ARBA" id="ARBA00022475"/>
    </source>
</evidence>
<dbReference type="InterPro" id="IPR029787">
    <property type="entry name" value="Nucleotide_cyclase"/>
</dbReference>
<keyword evidence="5 10" id="KW-0812">Transmembrane</keyword>
<dbReference type="GO" id="GO:0007165">
    <property type="term" value="P:signal transduction"/>
    <property type="evidence" value="ECO:0007669"/>
    <property type="project" value="InterPro"/>
</dbReference>
<dbReference type="PROSITE" id="PS50885">
    <property type="entry name" value="HAMP"/>
    <property type="match status" value="1"/>
</dbReference>
<keyword evidence="6 10" id="KW-1133">Transmembrane helix</keyword>
<dbReference type="OrthoDB" id="9812260at2"/>
<dbReference type="GO" id="GO:0052621">
    <property type="term" value="F:diguanylate cyclase activity"/>
    <property type="evidence" value="ECO:0007669"/>
    <property type="project" value="UniProtKB-EC"/>
</dbReference>
<feature type="transmembrane region" description="Helical" evidence="10">
    <location>
        <begin position="307"/>
        <end position="326"/>
    </location>
</feature>
<feature type="coiled-coil region" evidence="9">
    <location>
        <begin position="375"/>
        <end position="434"/>
    </location>
</feature>
<dbReference type="GO" id="GO:0005886">
    <property type="term" value="C:plasma membrane"/>
    <property type="evidence" value="ECO:0007669"/>
    <property type="project" value="UniProtKB-SubCell"/>
</dbReference>
<accession>A0A432ZPT9</accession>
<dbReference type="NCBIfam" id="TIGR00254">
    <property type="entry name" value="GGDEF"/>
    <property type="match status" value="1"/>
</dbReference>
<dbReference type="SUPFAM" id="SSF55073">
    <property type="entry name" value="Nucleotide cyclase"/>
    <property type="match status" value="1"/>
</dbReference>
<evidence type="ECO:0000256" key="8">
    <source>
        <dbReference type="ARBA" id="ARBA00034247"/>
    </source>
</evidence>
<evidence type="ECO:0000313" key="14">
    <source>
        <dbReference type="Proteomes" id="UP000287996"/>
    </source>
</evidence>
<evidence type="ECO:0000259" key="12">
    <source>
        <dbReference type="PROSITE" id="PS50887"/>
    </source>
</evidence>
<dbReference type="InterPro" id="IPR050469">
    <property type="entry name" value="Diguanylate_Cyclase"/>
</dbReference>
<dbReference type="SMART" id="SM00267">
    <property type="entry name" value="GGDEF"/>
    <property type="match status" value="1"/>
</dbReference>
<name>A0A432ZPT9_9GAMM</name>
<gene>
    <name evidence="13" type="ORF">CWI84_08270</name>
</gene>
<dbReference type="FunFam" id="3.30.70.270:FF:000001">
    <property type="entry name" value="Diguanylate cyclase domain protein"/>
    <property type="match status" value="1"/>
</dbReference>
<dbReference type="Gene3D" id="3.30.70.270">
    <property type="match status" value="1"/>
</dbReference>
<proteinExistence type="predicted"/>
<keyword evidence="4" id="KW-1003">Cell membrane</keyword>
<dbReference type="CDD" id="cd01949">
    <property type="entry name" value="GGDEF"/>
    <property type="match status" value="1"/>
</dbReference>
<dbReference type="InterPro" id="IPR000160">
    <property type="entry name" value="GGDEF_dom"/>
</dbReference>
<comment type="caution">
    <text evidence="13">The sequence shown here is derived from an EMBL/GenBank/DDBJ whole genome shotgun (WGS) entry which is preliminary data.</text>
</comment>
<sequence>MEKALRLFPKNLALHWRWFLLFAGVAGILTISLSAYISELATAQLKRQIGENLTQLSSQLSDTLDRGLYERKRDIQVAASLISRYRLGDDQQAVRDLLNKLQETYSDYAWIGFVDPNGKVISATGKLLEGQSVVQRPWFQHAQTEPFVGDVHAALLLSKKLNGGKEPLRFLDVASPVRDHTDPSKLRGVIGAHLNWRWARDVEKSIAYLLRNEDDAHVYIIDGNNNIVLGPNDSEELEQLPEHLRQPLQQHNNKFGWFATSNGNNRQIVGYTRSEGFRSYEGLGWTVLVTESATAAYSEITELKQTILLISILVIIGVAAIGWFAAKYISLPLRQLTRATVALDDNNALELHGSYQQYPEVRVLSETLRSMVTRLGEQRTQLRQLNTELDSKVQQRTAELEQLNAKLSDEVAQRRAMQNEREKLIRQLEEQANTDPLTQLANRRRFFERAEQLLQRAERHGDNSAVLALDLDHFKRINDDYGHQMGDQVLQRFADVLRSAVRDTDLVARTGGEEFIVMLERPQTSSAEEVAERIRKSLAEQHFEEMGEVSVTVSIGAAIWQQKQSLDQLIKRADNALYEAKEKGRNTVCWAPDSVTD</sequence>
<comment type="catalytic activity">
    <reaction evidence="8">
        <text>2 GTP = 3',3'-c-di-GMP + 2 diphosphate</text>
        <dbReference type="Rhea" id="RHEA:24898"/>
        <dbReference type="ChEBI" id="CHEBI:33019"/>
        <dbReference type="ChEBI" id="CHEBI:37565"/>
        <dbReference type="ChEBI" id="CHEBI:58805"/>
        <dbReference type="EC" id="2.7.7.65"/>
    </reaction>
</comment>
<dbReference type="RefSeq" id="WP_126842121.1">
    <property type="nucleotide sequence ID" value="NZ_PIQH01000007.1"/>
</dbReference>